<dbReference type="InterPro" id="IPR014284">
    <property type="entry name" value="RNA_pol_sigma-70_dom"/>
</dbReference>
<keyword evidence="3" id="KW-0731">Sigma factor</keyword>
<proteinExistence type="inferred from homology"/>
<gene>
    <name evidence="7" type="ORF">SAMN02910280_2733</name>
</gene>
<evidence type="ECO:0000259" key="6">
    <source>
        <dbReference type="PROSITE" id="PS00622"/>
    </source>
</evidence>
<evidence type="ECO:0000313" key="8">
    <source>
        <dbReference type="Proteomes" id="UP000183461"/>
    </source>
</evidence>
<dbReference type="SUPFAM" id="SSF88659">
    <property type="entry name" value="Sigma3 and sigma4 domains of RNA polymerase sigma factors"/>
    <property type="match status" value="1"/>
</dbReference>
<keyword evidence="4" id="KW-0238">DNA-binding</keyword>
<organism evidence="7 8">
    <name type="scientific">Ruminococcus flavefaciens</name>
    <dbReference type="NCBI Taxonomy" id="1265"/>
    <lineage>
        <taxon>Bacteria</taxon>
        <taxon>Bacillati</taxon>
        <taxon>Bacillota</taxon>
        <taxon>Clostridia</taxon>
        <taxon>Eubacteriales</taxon>
        <taxon>Oscillospiraceae</taxon>
        <taxon>Ruminococcus</taxon>
    </lineage>
</organism>
<keyword evidence="5" id="KW-0804">Transcription</keyword>
<name>A0A1K1PFK1_RUMFL</name>
<reference evidence="7 8" key="1">
    <citation type="submission" date="2016-11" db="EMBL/GenBank/DDBJ databases">
        <authorList>
            <person name="Jaros S."/>
            <person name="Januszkiewicz K."/>
            <person name="Wedrychowicz H."/>
        </authorList>
    </citation>
    <scope>NUCLEOTIDE SEQUENCE [LARGE SCALE GENOMIC DNA]</scope>
    <source>
        <strain evidence="7 8">YL228</strain>
    </source>
</reference>
<accession>A0A1K1PFK1</accession>
<dbReference type="GO" id="GO:0016987">
    <property type="term" value="F:sigma factor activity"/>
    <property type="evidence" value="ECO:0007669"/>
    <property type="project" value="UniProtKB-KW"/>
</dbReference>
<feature type="domain" description="HTH luxR-type" evidence="6">
    <location>
        <begin position="144"/>
        <end position="171"/>
    </location>
</feature>
<dbReference type="Pfam" id="PF08281">
    <property type="entry name" value="Sigma70_r4_2"/>
    <property type="match status" value="1"/>
</dbReference>
<dbReference type="PANTHER" id="PTHR43133:SF8">
    <property type="entry name" value="RNA POLYMERASE SIGMA FACTOR HI_1459-RELATED"/>
    <property type="match status" value="1"/>
</dbReference>
<dbReference type="InterPro" id="IPR013249">
    <property type="entry name" value="RNA_pol_sigma70_r4_t2"/>
</dbReference>
<dbReference type="AlphaFoldDB" id="A0A1K1PFK1"/>
<evidence type="ECO:0000256" key="3">
    <source>
        <dbReference type="ARBA" id="ARBA00023082"/>
    </source>
</evidence>
<protein>
    <submittedName>
        <fullName evidence="7">RNA polymerase sigma-70 factor, ECF subfamily</fullName>
    </submittedName>
</protein>
<evidence type="ECO:0000256" key="1">
    <source>
        <dbReference type="ARBA" id="ARBA00010641"/>
    </source>
</evidence>
<dbReference type="Proteomes" id="UP000183461">
    <property type="component" value="Unassembled WGS sequence"/>
</dbReference>
<dbReference type="EMBL" id="FPIP01000008">
    <property type="protein sequence ID" value="SFW46227.1"/>
    <property type="molecule type" value="Genomic_DNA"/>
</dbReference>
<dbReference type="SUPFAM" id="SSF88946">
    <property type="entry name" value="Sigma2 domain of RNA polymerase sigma factors"/>
    <property type="match status" value="1"/>
</dbReference>
<dbReference type="InterPro" id="IPR000792">
    <property type="entry name" value="Tscrpt_reg_LuxR_C"/>
</dbReference>
<dbReference type="Pfam" id="PF04542">
    <property type="entry name" value="Sigma70_r2"/>
    <property type="match status" value="1"/>
</dbReference>
<evidence type="ECO:0000256" key="5">
    <source>
        <dbReference type="ARBA" id="ARBA00023163"/>
    </source>
</evidence>
<dbReference type="GO" id="GO:0003677">
    <property type="term" value="F:DNA binding"/>
    <property type="evidence" value="ECO:0007669"/>
    <property type="project" value="UniProtKB-KW"/>
</dbReference>
<dbReference type="InterPro" id="IPR013324">
    <property type="entry name" value="RNA_pol_sigma_r3/r4-like"/>
</dbReference>
<dbReference type="InterPro" id="IPR007627">
    <property type="entry name" value="RNA_pol_sigma70_r2"/>
</dbReference>
<evidence type="ECO:0000256" key="4">
    <source>
        <dbReference type="ARBA" id="ARBA00023125"/>
    </source>
</evidence>
<dbReference type="PANTHER" id="PTHR43133">
    <property type="entry name" value="RNA POLYMERASE ECF-TYPE SIGMA FACTO"/>
    <property type="match status" value="1"/>
</dbReference>
<dbReference type="NCBIfam" id="TIGR02937">
    <property type="entry name" value="sigma70-ECF"/>
    <property type="match status" value="1"/>
</dbReference>
<evidence type="ECO:0000313" key="7">
    <source>
        <dbReference type="EMBL" id="SFW46227.1"/>
    </source>
</evidence>
<dbReference type="Gene3D" id="1.10.10.10">
    <property type="entry name" value="Winged helix-like DNA-binding domain superfamily/Winged helix DNA-binding domain"/>
    <property type="match status" value="1"/>
</dbReference>
<dbReference type="PROSITE" id="PS00622">
    <property type="entry name" value="HTH_LUXR_1"/>
    <property type="match status" value="1"/>
</dbReference>
<evidence type="ECO:0000256" key="2">
    <source>
        <dbReference type="ARBA" id="ARBA00023015"/>
    </source>
</evidence>
<dbReference type="Gene3D" id="1.10.1740.10">
    <property type="match status" value="1"/>
</dbReference>
<dbReference type="InterPro" id="IPR036388">
    <property type="entry name" value="WH-like_DNA-bd_sf"/>
</dbReference>
<comment type="similarity">
    <text evidence="1">Belongs to the sigma-70 factor family. ECF subfamily.</text>
</comment>
<dbReference type="GO" id="GO:0006352">
    <property type="term" value="P:DNA-templated transcription initiation"/>
    <property type="evidence" value="ECO:0007669"/>
    <property type="project" value="InterPro"/>
</dbReference>
<keyword evidence="2" id="KW-0805">Transcription regulation</keyword>
<sequence>MEDALIIEMLQQRNESAINELRQKYERLCVYIAGNVLSQHEDVEECVNSACYEIWNSIPPAEPHDLKSYLCRIVRNIAINRLEYNSAAKRDSRYTVSLDEISDCVPATPDESITLSDLADSISRFLRTQDEIQRKVFVRRYTYGDSVAEIAKRFSLNEKTVATYLFRTRKKLKVFLKKEGYDYE</sequence>
<dbReference type="RefSeq" id="WP_072300930.1">
    <property type="nucleotide sequence ID" value="NZ_FPIP01000008.1"/>
</dbReference>
<dbReference type="InterPro" id="IPR039425">
    <property type="entry name" value="RNA_pol_sigma-70-like"/>
</dbReference>
<dbReference type="InterPro" id="IPR013325">
    <property type="entry name" value="RNA_pol_sigma_r2"/>
</dbReference>